<dbReference type="Proteomes" id="UP001283361">
    <property type="component" value="Unassembled WGS sequence"/>
</dbReference>
<keyword evidence="2" id="KW-1185">Reference proteome</keyword>
<protein>
    <submittedName>
        <fullName evidence="1">Uncharacterized protein</fullName>
    </submittedName>
</protein>
<proteinExistence type="predicted"/>
<comment type="caution">
    <text evidence="1">The sequence shown here is derived from an EMBL/GenBank/DDBJ whole genome shotgun (WGS) entry which is preliminary data.</text>
</comment>
<reference evidence="1" key="1">
    <citation type="journal article" date="2023" name="G3 (Bethesda)">
        <title>A reference genome for the long-term kleptoplast-retaining sea slug Elysia crispata morphotype clarki.</title>
        <authorList>
            <person name="Eastman K.E."/>
            <person name="Pendleton A.L."/>
            <person name="Shaikh M.A."/>
            <person name="Suttiyut T."/>
            <person name="Ogas R."/>
            <person name="Tomko P."/>
            <person name="Gavelis G."/>
            <person name="Widhalm J.R."/>
            <person name="Wisecaver J.H."/>
        </authorList>
    </citation>
    <scope>NUCLEOTIDE SEQUENCE</scope>
    <source>
        <strain evidence="1">ECLA1</strain>
    </source>
</reference>
<sequence>MQTCWTKAKTIELYKKCALVEQIGFEYSATVIAAIFAVGKGEVTPILVLQTGAGNNMAEAVTAGNRFRKNSSSLPRLQARQHHCKKTMGNLLFPVRHRRPDDFYSHQRFHLLVICLGDTTKFWSDVMPFGDNYHHNGIRSMQIMVIAFLGLSLSTRESIRKCLDYMWHIELNTDLS</sequence>
<evidence type="ECO:0000313" key="1">
    <source>
        <dbReference type="EMBL" id="KAK3770554.1"/>
    </source>
</evidence>
<gene>
    <name evidence="1" type="ORF">RRG08_066634</name>
</gene>
<evidence type="ECO:0000313" key="2">
    <source>
        <dbReference type="Proteomes" id="UP001283361"/>
    </source>
</evidence>
<accession>A0AAE0ZJG6</accession>
<organism evidence="1 2">
    <name type="scientific">Elysia crispata</name>
    <name type="common">lettuce slug</name>
    <dbReference type="NCBI Taxonomy" id="231223"/>
    <lineage>
        <taxon>Eukaryota</taxon>
        <taxon>Metazoa</taxon>
        <taxon>Spiralia</taxon>
        <taxon>Lophotrochozoa</taxon>
        <taxon>Mollusca</taxon>
        <taxon>Gastropoda</taxon>
        <taxon>Heterobranchia</taxon>
        <taxon>Euthyneura</taxon>
        <taxon>Panpulmonata</taxon>
        <taxon>Sacoglossa</taxon>
        <taxon>Placobranchoidea</taxon>
        <taxon>Plakobranchidae</taxon>
        <taxon>Elysia</taxon>
    </lineage>
</organism>
<dbReference type="AlphaFoldDB" id="A0AAE0ZJG6"/>
<dbReference type="EMBL" id="JAWDGP010003820">
    <property type="protein sequence ID" value="KAK3770554.1"/>
    <property type="molecule type" value="Genomic_DNA"/>
</dbReference>
<name>A0AAE0ZJG6_9GAST</name>